<reference evidence="1" key="1">
    <citation type="submission" date="2022-10" db="EMBL/GenBank/DDBJ databases">
        <title>Complete Genome of Trichothecium roseum strain YXFP-22015, a Plant Pathogen Isolated from Citrus.</title>
        <authorList>
            <person name="Wang Y."/>
            <person name="Zhu L."/>
        </authorList>
    </citation>
    <scope>NUCLEOTIDE SEQUENCE</scope>
    <source>
        <strain evidence="1">YXFP-22015</strain>
    </source>
</reference>
<gene>
    <name evidence="1" type="ORF">N3K66_001945</name>
</gene>
<dbReference type="EMBL" id="CM047941">
    <property type="protein sequence ID" value="KAI9902593.1"/>
    <property type="molecule type" value="Genomic_DNA"/>
</dbReference>
<keyword evidence="2" id="KW-1185">Reference proteome</keyword>
<comment type="caution">
    <text evidence="1">The sequence shown here is derived from an EMBL/GenBank/DDBJ whole genome shotgun (WGS) entry which is preliminary data.</text>
</comment>
<name>A0ACC0V8X2_9HYPO</name>
<proteinExistence type="predicted"/>
<organism evidence="1 2">
    <name type="scientific">Trichothecium roseum</name>
    <dbReference type="NCBI Taxonomy" id="47278"/>
    <lineage>
        <taxon>Eukaryota</taxon>
        <taxon>Fungi</taxon>
        <taxon>Dikarya</taxon>
        <taxon>Ascomycota</taxon>
        <taxon>Pezizomycotina</taxon>
        <taxon>Sordariomycetes</taxon>
        <taxon>Hypocreomycetidae</taxon>
        <taxon>Hypocreales</taxon>
        <taxon>Hypocreales incertae sedis</taxon>
        <taxon>Trichothecium</taxon>
    </lineage>
</organism>
<accession>A0ACC0V8X2</accession>
<protein>
    <submittedName>
        <fullName evidence="1">Uncharacterized protein</fullName>
    </submittedName>
</protein>
<dbReference type="Proteomes" id="UP001163324">
    <property type="component" value="Chromosome 2"/>
</dbReference>
<evidence type="ECO:0000313" key="1">
    <source>
        <dbReference type="EMBL" id="KAI9902593.1"/>
    </source>
</evidence>
<evidence type="ECO:0000313" key="2">
    <source>
        <dbReference type="Proteomes" id="UP001163324"/>
    </source>
</evidence>
<sequence>MVGEDSMGLGIGETLRYQYSNLPITLTAADCAGKTYIITGSNSGLGYECTKHLLRLGAGRVIMAVRSLDRGDAALKAIEADTGKKGVAQVWQLDLGSYESVTKFADRVERDLDRVDGVVQNAAGANGQWIVQEGWESSIVTNVISTLFLTVLLIPHLGRCGKKYGTTPVISIVTSGLGFSRKADLTKITRSAGVLADVNDSSKWSMDGVDRYSLSKMLQIFATRRLTELAPVSRTGVIINYLNPGLANTGLDRYAATGSKIAIGILRTMMGRTAEWGSRNLLHGLSVGKESHGKFLSYCVVNDKWVPDWMKNEEGRKWELAIWNEVADEIERIRPGCVNKATGTGTITQ</sequence>